<feature type="transmembrane region" description="Helical" evidence="8">
    <location>
        <begin position="147"/>
        <end position="167"/>
    </location>
</feature>
<keyword evidence="10" id="KW-1185">Reference proteome</keyword>
<evidence type="ECO:0000256" key="2">
    <source>
        <dbReference type="ARBA" id="ARBA00005658"/>
    </source>
</evidence>
<feature type="transmembrane region" description="Helical" evidence="8">
    <location>
        <begin position="348"/>
        <end position="372"/>
    </location>
</feature>
<evidence type="ECO:0000256" key="8">
    <source>
        <dbReference type="SAM" id="Phobius"/>
    </source>
</evidence>
<accession>A0A848RIU7</accession>
<evidence type="ECO:0000256" key="1">
    <source>
        <dbReference type="ARBA" id="ARBA00004651"/>
    </source>
</evidence>
<keyword evidence="6 8" id="KW-1133">Transmembrane helix</keyword>
<gene>
    <name evidence="9" type="ORF">HKO22_08335</name>
</gene>
<name>A0A848RIU7_9FIRM</name>
<feature type="transmembrane region" description="Helical" evidence="8">
    <location>
        <begin position="258"/>
        <end position="277"/>
    </location>
</feature>
<dbReference type="AlphaFoldDB" id="A0A848RIU7"/>
<reference evidence="9" key="1">
    <citation type="submission" date="2020-04" db="EMBL/GenBank/DDBJ databases">
        <title>Peptoniphilus sp. nov. isolated from swine feces.</title>
        <authorList>
            <person name="Ryu S.W."/>
        </authorList>
    </citation>
    <scope>NUCLEOTIDE SEQUENCE [LARGE SCALE GENOMIC DNA]</scope>
    <source>
        <strain evidence="9">AGMB00490</strain>
    </source>
</reference>
<proteinExistence type="inferred from homology"/>
<comment type="similarity">
    <text evidence="2">Belongs to the BCCT transporter (TC 2.A.15) family.</text>
</comment>
<keyword evidence="5 8" id="KW-0812">Transmembrane</keyword>
<feature type="transmembrane region" description="Helical" evidence="8">
    <location>
        <begin position="187"/>
        <end position="210"/>
    </location>
</feature>
<evidence type="ECO:0000256" key="6">
    <source>
        <dbReference type="ARBA" id="ARBA00022989"/>
    </source>
</evidence>
<feature type="transmembrane region" description="Helical" evidence="8">
    <location>
        <begin position="476"/>
        <end position="499"/>
    </location>
</feature>
<feature type="transmembrane region" description="Helical" evidence="8">
    <location>
        <begin position="50"/>
        <end position="70"/>
    </location>
</feature>
<evidence type="ECO:0000313" key="10">
    <source>
        <dbReference type="Proteomes" id="UP000568273"/>
    </source>
</evidence>
<feature type="transmembrane region" description="Helical" evidence="8">
    <location>
        <begin position="317"/>
        <end position="336"/>
    </location>
</feature>
<feature type="transmembrane region" description="Helical" evidence="8">
    <location>
        <begin position="230"/>
        <end position="251"/>
    </location>
</feature>
<organism evidence="9 10">
    <name type="scientific">Peptoniphilus faecalis</name>
    <dbReference type="NCBI Taxonomy" id="2731255"/>
    <lineage>
        <taxon>Bacteria</taxon>
        <taxon>Bacillati</taxon>
        <taxon>Bacillota</taxon>
        <taxon>Tissierellia</taxon>
        <taxon>Tissierellales</taxon>
        <taxon>Peptoniphilaceae</taxon>
        <taxon>Peptoniphilus</taxon>
    </lineage>
</organism>
<keyword evidence="4" id="KW-1003">Cell membrane</keyword>
<feature type="transmembrane region" description="Helical" evidence="8">
    <location>
        <begin position="12"/>
        <end position="30"/>
    </location>
</feature>
<keyword evidence="7 8" id="KW-0472">Membrane</keyword>
<dbReference type="RefSeq" id="WP_169969989.1">
    <property type="nucleotide sequence ID" value="NZ_JABDSR010000011.1"/>
</dbReference>
<dbReference type="GO" id="GO:0005886">
    <property type="term" value="C:plasma membrane"/>
    <property type="evidence" value="ECO:0007669"/>
    <property type="project" value="UniProtKB-SubCell"/>
</dbReference>
<dbReference type="PANTHER" id="PTHR30047:SF7">
    <property type="entry name" value="HIGH-AFFINITY CHOLINE TRANSPORT PROTEIN"/>
    <property type="match status" value="1"/>
</dbReference>
<evidence type="ECO:0000256" key="4">
    <source>
        <dbReference type="ARBA" id="ARBA00022475"/>
    </source>
</evidence>
<feature type="transmembrane region" description="Helical" evidence="8">
    <location>
        <begin position="90"/>
        <end position="110"/>
    </location>
</feature>
<dbReference type="Proteomes" id="UP000568273">
    <property type="component" value="Unassembled WGS sequence"/>
</dbReference>
<dbReference type="PANTHER" id="PTHR30047">
    <property type="entry name" value="HIGH-AFFINITY CHOLINE TRANSPORT PROTEIN-RELATED"/>
    <property type="match status" value="1"/>
</dbReference>
<dbReference type="Pfam" id="PF02028">
    <property type="entry name" value="BCCT"/>
    <property type="match status" value="1"/>
</dbReference>
<evidence type="ECO:0000256" key="3">
    <source>
        <dbReference type="ARBA" id="ARBA00022448"/>
    </source>
</evidence>
<evidence type="ECO:0000313" key="9">
    <source>
        <dbReference type="EMBL" id="NMW85741.1"/>
    </source>
</evidence>
<dbReference type="EMBL" id="JABDSR010000011">
    <property type="protein sequence ID" value="NMW85741.1"/>
    <property type="molecule type" value="Genomic_DNA"/>
</dbReference>
<comment type="caution">
    <text evidence="9">The sequence shown here is derived from an EMBL/GenBank/DDBJ whole genome shotgun (WGS) entry which is preliminary data.</text>
</comment>
<comment type="subcellular location">
    <subcellularLocation>
        <location evidence="1">Cell membrane</location>
        <topology evidence="1">Multi-pass membrane protein</topology>
    </subcellularLocation>
</comment>
<evidence type="ECO:0000256" key="5">
    <source>
        <dbReference type="ARBA" id="ARBA00022692"/>
    </source>
</evidence>
<protein>
    <submittedName>
        <fullName evidence="9">Choline transporter</fullName>
    </submittedName>
</protein>
<dbReference type="GO" id="GO:0022857">
    <property type="term" value="F:transmembrane transporter activity"/>
    <property type="evidence" value="ECO:0007669"/>
    <property type="project" value="InterPro"/>
</dbReference>
<feature type="transmembrane region" description="Helical" evidence="8">
    <location>
        <begin position="407"/>
        <end position="428"/>
    </location>
</feature>
<evidence type="ECO:0000256" key="7">
    <source>
        <dbReference type="ARBA" id="ARBA00023136"/>
    </source>
</evidence>
<keyword evidence="3" id="KW-0813">Transport</keyword>
<feature type="transmembrane region" description="Helical" evidence="8">
    <location>
        <begin position="449"/>
        <end position="470"/>
    </location>
</feature>
<sequence length="510" mass="56327">MDNNKKYTLNYKVFIPAMIILTIFLYTGIFHTDQFAKFLEYLLNKVAENFGGYINILSLVSLFLIIPFIFSKLGDVKIGGKDAVPEYSTFSWIAMSLTGGIGTGLLFWAMGEPIFHFMQPPLGLGIEPGSRDAGIFAVSQAMWNWSFVQYCMYTLCAIGFSIIVHNLKKPLAWSAYIEETIGKKSQILENVINFFLIFCLTGAVANSMGVGLMQIGAGLEAAIGIEQSPFIWLVIAVIIGIVFITSSLSGLAKGLQKIASTCVYLFIFLLIYVFIFGDTGFMMKITAESFGRIIDNFGTNTTLLNTMIPEDTWSRDWIIQYWASFIVYAPVMGMFLSRLAKGRTVREFTLVNVLAPSIFCMVWIGIFGGMTINLQQSGTLDVWAAVQEYGMQATAFQILGTLPLGKFLIFIFLISICFSFVTLADPMSTTIATIATKGLDVNDEAPRNIKILIGVIMCATSYSLVASGGIDSVRGLFNIIGLLVSIIMIFSFVGSFRITSNELKNINKKE</sequence>
<dbReference type="InterPro" id="IPR000060">
    <property type="entry name" value="BCCT_transptr"/>
</dbReference>